<dbReference type="PANTHER" id="PTHR46581:SF3">
    <property type="entry name" value="ARABINOSYLTRANSFERASE RRA3"/>
    <property type="match status" value="1"/>
</dbReference>
<proteinExistence type="inferred from homology"/>
<evidence type="ECO:0000313" key="6">
    <source>
        <dbReference type="Proteomes" id="UP000036987"/>
    </source>
</evidence>
<dbReference type="Proteomes" id="UP000036987">
    <property type="component" value="Unassembled WGS sequence"/>
</dbReference>
<keyword evidence="2" id="KW-0333">Golgi apparatus</keyword>
<organism evidence="5 6">
    <name type="scientific">Zostera marina</name>
    <name type="common">Eelgrass</name>
    <dbReference type="NCBI Taxonomy" id="29655"/>
    <lineage>
        <taxon>Eukaryota</taxon>
        <taxon>Viridiplantae</taxon>
        <taxon>Streptophyta</taxon>
        <taxon>Embryophyta</taxon>
        <taxon>Tracheophyta</taxon>
        <taxon>Spermatophyta</taxon>
        <taxon>Magnoliopsida</taxon>
        <taxon>Liliopsida</taxon>
        <taxon>Zosteraceae</taxon>
        <taxon>Zostera</taxon>
    </lineage>
</organism>
<keyword evidence="2" id="KW-0961">Cell wall biogenesis/degradation</keyword>
<reference evidence="6" key="1">
    <citation type="journal article" date="2016" name="Nature">
        <title>The genome of the seagrass Zostera marina reveals angiosperm adaptation to the sea.</title>
        <authorList>
            <person name="Olsen J.L."/>
            <person name="Rouze P."/>
            <person name="Verhelst B."/>
            <person name="Lin Y.-C."/>
            <person name="Bayer T."/>
            <person name="Collen J."/>
            <person name="Dattolo E."/>
            <person name="De Paoli E."/>
            <person name="Dittami S."/>
            <person name="Maumus F."/>
            <person name="Michel G."/>
            <person name="Kersting A."/>
            <person name="Lauritano C."/>
            <person name="Lohaus R."/>
            <person name="Toepel M."/>
            <person name="Tonon T."/>
            <person name="Vanneste K."/>
            <person name="Amirebrahimi M."/>
            <person name="Brakel J."/>
            <person name="Bostroem C."/>
            <person name="Chovatia M."/>
            <person name="Grimwood J."/>
            <person name="Jenkins J.W."/>
            <person name="Jueterbock A."/>
            <person name="Mraz A."/>
            <person name="Stam W.T."/>
            <person name="Tice H."/>
            <person name="Bornberg-Bauer E."/>
            <person name="Green P.J."/>
            <person name="Pearson G.A."/>
            <person name="Procaccini G."/>
            <person name="Duarte C.M."/>
            <person name="Schmutz J."/>
            <person name="Reusch T.B.H."/>
            <person name="Van de Peer Y."/>
        </authorList>
    </citation>
    <scope>NUCLEOTIDE SEQUENCE [LARGE SCALE GENOMIC DNA]</scope>
    <source>
        <strain evidence="6">cv. Finnish</strain>
    </source>
</reference>
<feature type="domain" description="Nucleotide-diphospho-sugar transferase" evidence="4">
    <location>
        <begin position="127"/>
        <end position="345"/>
    </location>
</feature>
<keyword evidence="2" id="KW-0328">Glycosyltransferase</keyword>
<evidence type="ECO:0000256" key="2">
    <source>
        <dbReference type="RuleBase" id="RU363055"/>
    </source>
</evidence>
<comment type="subcellular location">
    <subcellularLocation>
        <location evidence="2">Golgi apparatus membrane</location>
        <topology evidence="2">Single-pass type II membrane protein</topology>
    </subcellularLocation>
</comment>
<gene>
    <name evidence="5" type="ORF">ZOSMA_86G00410</name>
</gene>
<dbReference type="OMA" id="PDKFARM"/>
<dbReference type="GO" id="GO:0000139">
    <property type="term" value="C:Golgi membrane"/>
    <property type="evidence" value="ECO:0007669"/>
    <property type="project" value="UniProtKB-SubCell"/>
</dbReference>
<comment type="caution">
    <text evidence="5">The sequence shown here is derived from an EMBL/GenBank/DDBJ whole genome shotgun (WGS) entry which is preliminary data.</text>
</comment>
<dbReference type="GO" id="GO:0071555">
    <property type="term" value="P:cell wall organization"/>
    <property type="evidence" value="ECO:0007669"/>
    <property type="project" value="UniProtKB-KW"/>
</dbReference>
<keyword evidence="2" id="KW-0735">Signal-anchor</keyword>
<keyword evidence="2" id="KW-0812">Transmembrane</keyword>
<dbReference type="GO" id="GO:0016757">
    <property type="term" value="F:glycosyltransferase activity"/>
    <property type="evidence" value="ECO:0007669"/>
    <property type="project" value="UniProtKB-KW"/>
</dbReference>
<name>A0A0K9NKV8_ZOSMR</name>
<evidence type="ECO:0000259" key="4">
    <source>
        <dbReference type="Pfam" id="PF03407"/>
    </source>
</evidence>
<feature type="coiled-coil region" evidence="3">
    <location>
        <begin position="12"/>
        <end position="60"/>
    </location>
</feature>
<keyword evidence="3" id="KW-0175">Coiled coil</keyword>
<protein>
    <recommendedName>
        <fullName evidence="2">Glycosyltransferase</fullName>
        <ecNumber evidence="2">2.4.2.-</ecNumber>
    </recommendedName>
</protein>
<evidence type="ECO:0000256" key="1">
    <source>
        <dbReference type="ARBA" id="ARBA00007033"/>
    </source>
</evidence>
<dbReference type="OrthoDB" id="540503at2759"/>
<dbReference type="InterPro" id="IPR029044">
    <property type="entry name" value="Nucleotide-diphossugar_trans"/>
</dbReference>
<dbReference type="GO" id="GO:0080147">
    <property type="term" value="P:root hair cell development"/>
    <property type="evidence" value="ECO:0007669"/>
    <property type="project" value="InterPro"/>
</dbReference>
<dbReference type="STRING" id="29655.A0A0K9NKV8"/>
<sequence>MDRSSCESVADIADLRSQIAALSEKNAGLKKQASELNLKLRAAEKSKDEAEKQLLILSDKSPKAGPYGKVKSLRKNPTVVPDEYVNPILSKLLREISVEKEVMVTLANSNVKGTLSFFYENIKRIGIRNYLVVALDDQIESLCRSNGVPVYRRKKDEVFDFIGRKGDKHAISALKFQMLREFLQLGYSVLLTDADVVYLQNPFDHLHRDCDVESMSDGFDNVTAYGNLDVFDDESMGWSRHAHTMRIWAFNSGLFYIRPTIPSIELLDRATEILSEGNKWDQAVFNELLFFPSSPTYSGIHISKRVMDIYHFMNTKLLFKYLRHHKLITKIKPVAVHVNYHPDKLPRMRAIVDFYIHRRPDALKPFPNGFPMPPPPLLPSSSSAAV</sequence>
<dbReference type="EMBL" id="LFYR01002072">
    <property type="protein sequence ID" value="KMZ57406.1"/>
    <property type="molecule type" value="Genomic_DNA"/>
</dbReference>
<dbReference type="InterPro" id="IPR044290">
    <property type="entry name" value="RRA1/2/3"/>
</dbReference>
<evidence type="ECO:0000256" key="3">
    <source>
        <dbReference type="SAM" id="Coils"/>
    </source>
</evidence>
<comment type="similarity">
    <text evidence="1 2">Belongs to the glycosyltransferase 77 family.</text>
</comment>
<accession>A0A0K9NKV8</accession>
<dbReference type="Pfam" id="PF03407">
    <property type="entry name" value="Nucleotid_trans"/>
    <property type="match status" value="1"/>
</dbReference>
<dbReference type="InterPro" id="IPR005069">
    <property type="entry name" value="Nucl-diP-sugar_transferase"/>
</dbReference>
<keyword evidence="6" id="KW-1185">Reference proteome</keyword>
<evidence type="ECO:0000313" key="5">
    <source>
        <dbReference type="EMBL" id="KMZ57406.1"/>
    </source>
</evidence>
<dbReference type="SUPFAM" id="SSF53448">
    <property type="entry name" value="Nucleotide-diphospho-sugar transferases"/>
    <property type="match status" value="1"/>
</dbReference>
<dbReference type="EC" id="2.4.2.-" evidence="2"/>
<keyword evidence="2" id="KW-0808">Transferase</keyword>
<dbReference type="PANTHER" id="PTHR46581">
    <property type="entry name" value="ARABINOSYLTRANSFERASE RRA3"/>
    <property type="match status" value="1"/>
</dbReference>
<dbReference type="AlphaFoldDB" id="A0A0K9NKV8"/>